<sequence length="491" mass="52018">RQARLRDTTRRLTGEVLEFNELLSENLQRFRELERRPSTIVEPRQVGGRLFDVPTGIEPTRFQPSPSPSGRFVDRLEEPVQEQRVNPFRVELDRAYLAGTPPEGLTGRVSPEELQRATILQIAGQFVRGERGEQPIPLELAIQRAVEEVQGVAERGAARAADIGRVESFAKGPLGTGPLGATATTSLLPERAREAIGSVPVVGPALEREVTALSTPLGLGAAAIFPGAVAAGAVGGVAAATGAQELGAGETGQLIAQIAGNVLAPGGGIVPAAAVTRPAAAAARTGRELVGEAAERARLAPEVGGGPLRGGVFEEGSLNFARQEWWDNLSTAQRKAAVERTLGGEGRFIPKKDDRSYRALLRSGRVRVADDAFKREFGPAFRPRQPEPKPLTPEEVAFGPQETAISTRTPGELQELDQFGRPRFAGEETAHIAKGDPGPPQEPPTGGGPPAGPLSPDGPEFDDILDAAIKGEKPDQALMRRHQGVIDARAS</sequence>
<protein>
    <submittedName>
        <fullName evidence="2">Uncharacterized protein</fullName>
    </submittedName>
</protein>
<name>A0A0F9DPP6_9ZZZZ</name>
<organism evidence="2">
    <name type="scientific">marine sediment metagenome</name>
    <dbReference type="NCBI Taxonomy" id="412755"/>
    <lineage>
        <taxon>unclassified sequences</taxon>
        <taxon>metagenomes</taxon>
        <taxon>ecological metagenomes</taxon>
    </lineage>
</organism>
<feature type="non-terminal residue" evidence="2">
    <location>
        <position position="491"/>
    </location>
</feature>
<dbReference type="EMBL" id="LAZR01040666">
    <property type="protein sequence ID" value="KKL13918.1"/>
    <property type="molecule type" value="Genomic_DNA"/>
</dbReference>
<proteinExistence type="predicted"/>
<feature type="region of interest" description="Disordered" evidence="1">
    <location>
        <begin position="52"/>
        <end position="72"/>
    </location>
</feature>
<evidence type="ECO:0000313" key="2">
    <source>
        <dbReference type="EMBL" id="KKL13918.1"/>
    </source>
</evidence>
<feature type="compositionally biased region" description="Pro residues" evidence="1">
    <location>
        <begin position="437"/>
        <end position="453"/>
    </location>
</feature>
<feature type="compositionally biased region" description="Basic and acidic residues" evidence="1">
    <location>
        <begin position="418"/>
        <end position="434"/>
    </location>
</feature>
<dbReference type="AlphaFoldDB" id="A0A0F9DPP6"/>
<feature type="non-terminal residue" evidence="2">
    <location>
        <position position="1"/>
    </location>
</feature>
<feature type="region of interest" description="Disordered" evidence="1">
    <location>
        <begin position="377"/>
        <end position="491"/>
    </location>
</feature>
<accession>A0A0F9DPP6</accession>
<reference evidence="2" key="1">
    <citation type="journal article" date="2015" name="Nature">
        <title>Complex archaea that bridge the gap between prokaryotes and eukaryotes.</title>
        <authorList>
            <person name="Spang A."/>
            <person name="Saw J.H."/>
            <person name="Jorgensen S.L."/>
            <person name="Zaremba-Niedzwiedzka K."/>
            <person name="Martijn J."/>
            <person name="Lind A.E."/>
            <person name="van Eijk R."/>
            <person name="Schleper C."/>
            <person name="Guy L."/>
            <person name="Ettema T.J."/>
        </authorList>
    </citation>
    <scope>NUCLEOTIDE SEQUENCE</scope>
</reference>
<comment type="caution">
    <text evidence="2">The sequence shown here is derived from an EMBL/GenBank/DDBJ whole genome shotgun (WGS) entry which is preliminary data.</text>
</comment>
<evidence type="ECO:0000256" key="1">
    <source>
        <dbReference type="SAM" id="MobiDB-lite"/>
    </source>
</evidence>
<gene>
    <name evidence="2" type="ORF">LCGC14_2520960</name>
</gene>